<dbReference type="AlphaFoldDB" id="A0A0F9BNC2"/>
<comment type="caution">
    <text evidence="2">The sequence shown here is derived from an EMBL/GenBank/DDBJ whole genome shotgun (WGS) entry which is preliminary data.</text>
</comment>
<feature type="transmembrane region" description="Helical" evidence="1">
    <location>
        <begin position="6"/>
        <end position="26"/>
    </location>
</feature>
<gene>
    <name evidence="2" type="ORF">LCGC14_2425810</name>
</gene>
<keyword evidence="1" id="KW-0812">Transmembrane</keyword>
<protein>
    <submittedName>
        <fullName evidence="2">Uncharacterized protein</fullName>
    </submittedName>
</protein>
<proteinExistence type="predicted"/>
<accession>A0A0F9BNC2</accession>
<keyword evidence="1" id="KW-0472">Membrane</keyword>
<dbReference type="EMBL" id="LAZR01036993">
    <property type="protein sequence ID" value="KKL23389.1"/>
    <property type="molecule type" value="Genomic_DNA"/>
</dbReference>
<organism evidence="2">
    <name type="scientific">marine sediment metagenome</name>
    <dbReference type="NCBI Taxonomy" id="412755"/>
    <lineage>
        <taxon>unclassified sequences</taxon>
        <taxon>metagenomes</taxon>
        <taxon>ecological metagenomes</taxon>
    </lineage>
</organism>
<sequence length="41" mass="4470">MLVTVLKFLGWGVVVLAVGGLAARLFPRAGDYRHPLSPYDN</sequence>
<keyword evidence="1" id="KW-1133">Transmembrane helix</keyword>
<evidence type="ECO:0000256" key="1">
    <source>
        <dbReference type="SAM" id="Phobius"/>
    </source>
</evidence>
<reference evidence="2" key="1">
    <citation type="journal article" date="2015" name="Nature">
        <title>Complex archaea that bridge the gap between prokaryotes and eukaryotes.</title>
        <authorList>
            <person name="Spang A."/>
            <person name="Saw J.H."/>
            <person name="Jorgensen S.L."/>
            <person name="Zaremba-Niedzwiedzka K."/>
            <person name="Martijn J."/>
            <person name="Lind A.E."/>
            <person name="van Eijk R."/>
            <person name="Schleper C."/>
            <person name="Guy L."/>
            <person name="Ettema T.J."/>
        </authorList>
    </citation>
    <scope>NUCLEOTIDE SEQUENCE</scope>
</reference>
<evidence type="ECO:0000313" key="2">
    <source>
        <dbReference type="EMBL" id="KKL23389.1"/>
    </source>
</evidence>
<name>A0A0F9BNC2_9ZZZZ</name>